<dbReference type="InterPro" id="IPR008928">
    <property type="entry name" value="6-hairpin_glycosidase_sf"/>
</dbReference>
<dbReference type="AlphaFoldDB" id="Q44416"/>
<evidence type="ECO:0000256" key="3">
    <source>
        <dbReference type="ARBA" id="ARBA00012601"/>
    </source>
</evidence>
<evidence type="ECO:0000256" key="6">
    <source>
        <dbReference type="ARBA" id="ARBA00023295"/>
    </source>
</evidence>
<name>Q44416_AGRTU</name>
<evidence type="ECO:0000313" key="9">
    <source>
        <dbReference type="EMBL" id="AAC41433.1"/>
    </source>
</evidence>
<protein>
    <recommendedName>
        <fullName evidence="3">cellulase</fullName>
        <ecNumber evidence="3">3.2.1.4</ecNumber>
    </recommendedName>
</protein>
<dbReference type="SUPFAM" id="SSF48208">
    <property type="entry name" value="Six-hairpin glycosidases"/>
    <property type="match status" value="1"/>
</dbReference>
<evidence type="ECO:0000256" key="7">
    <source>
        <dbReference type="ARBA" id="ARBA00023326"/>
    </source>
</evidence>
<gene>
    <name evidence="9" type="primary">celC</name>
</gene>
<dbReference type="Pfam" id="PF01270">
    <property type="entry name" value="Glyco_hydro_8"/>
    <property type="match status" value="1"/>
</dbReference>
<dbReference type="EC" id="3.2.1.4" evidence="3"/>
<keyword evidence="5" id="KW-0136">Cellulose degradation</keyword>
<feature type="transmembrane region" description="Helical" evidence="8">
    <location>
        <begin position="76"/>
        <end position="93"/>
    </location>
</feature>
<evidence type="ECO:0000256" key="2">
    <source>
        <dbReference type="ARBA" id="ARBA00009209"/>
    </source>
</evidence>
<evidence type="ECO:0000256" key="5">
    <source>
        <dbReference type="ARBA" id="ARBA00023001"/>
    </source>
</evidence>
<sequence length="394" mass="42958">MDTGDRADFKRELLDGMQAMTRENRWRDVTGRVAAYDAAAEKIETVEVERPNLYATRAFSLSNWRLIAANWLSSNVLSYSLAFIGFGVAARFCHLRNAAHDGAASMKSGISKIAGIVSLSAMMLFAGLSLSRAASIPTDAWAAYKGAFLDPGGRIIDTGNSNISHSEGQGYGMWLAVLADNLSDFELIWSFTRTELLVRDDGLSAWKWDPRTRPHVTDINNATDGDILIAYAVALAAGQWNRQDYAEASAAIASVILKKTVVQRGGRTLLLPAAKRFWRGRIGPMGRVVNPSYLIFEAFPVLNLVAPSPLWKAVADDGVAQIGAFAFSDRKLPADWVSVKTKPQPASGFQPEFGYNAVRIPLYLARANMGAPELLSRLKDGMTLESRCLPAPSI</sequence>
<keyword evidence="6" id="KW-0326">Glycosidase</keyword>
<accession>Q44416</accession>
<evidence type="ECO:0000256" key="8">
    <source>
        <dbReference type="SAM" id="Phobius"/>
    </source>
</evidence>
<dbReference type="Gene3D" id="1.50.10.10">
    <property type="match status" value="1"/>
</dbReference>
<evidence type="ECO:0000256" key="4">
    <source>
        <dbReference type="ARBA" id="ARBA00022801"/>
    </source>
</evidence>
<dbReference type="InterPro" id="IPR002037">
    <property type="entry name" value="Glyco_hydro_8"/>
</dbReference>
<keyword evidence="4" id="KW-0378">Hydrolase</keyword>
<keyword evidence="7" id="KW-0119">Carbohydrate metabolism</keyword>
<reference evidence="9" key="1">
    <citation type="journal article" date="1995" name="J. Bacteriol.">
        <title>Genes required for cellulose synthesis in Agrobacterium tumefaciens.</title>
        <authorList>
            <person name="Matthysse A.G."/>
            <person name="White S."/>
            <person name="Lightfoot R."/>
        </authorList>
    </citation>
    <scope>NUCLEOTIDE SEQUENCE</scope>
</reference>
<proteinExistence type="inferred from homology"/>
<dbReference type="PIR" id="I39712">
    <property type="entry name" value="I39712"/>
</dbReference>
<keyword evidence="8" id="KW-1133">Transmembrane helix</keyword>
<keyword evidence="8" id="KW-0812">Transmembrane</keyword>
<dbReference type="CAZy" id="GH8">
    <property type="family name" value="Glycoside Hydrolase Family 8"/>
</dbReference>
<organism evidence="9">
    <name type="scientific">Agrobacterium tumefaciens</name>
    <dbReference type="NCBI Taxonomy" id="358"/>
    <lineage>
        <taxon>Bacteria</taxon>
        <taxon>Pseudomonadati</taxon>
        <taxon>Pseudomonadota</taxon>
        <taxon>Alphaproteobacteria</taxon>
        <taxon>Hyphomicrobiales</taxon>
        <taxon>Rhizobiaceae</taxon>
        <taxon>Rhizobium/Agrobacterium group</taxon>
        <taxon>Agrobacterium</taxon>
        <taxon>Agrobacterium tumefaciens complex</taxon>
    </lineage>
</organism>
<dbReference type="GO" id="GO:0030245">
    <property type="term" value="P:cellulose catabolic process"/>
    <property type="evidence" value="ECO:0007669"/>
    <property type="project" value="UniProtKB-KW"/>
</dbReference>
<keyword evidence="8" id="KW-0472">Membrane</keyword>
<dbReference type="GO" id="GO:0008810">
    <property type="term" value="F:cellulase activity"/>
    <property type="evidence" value="ECO:0007669"/>
    <property type="project" value="UniProtKB-EC"/>
</dbReference>
<dbReference type="InterPro" id="IPR012341">
    <property type="entry name" value="6hp_glycosidase-like_sf"/>
</dbReference>
<dbReference type="PRINTS" id="PR00735">
    <property type="entry name" value="GLHYDRLASE8"/>
</dbReference>
<dbReference type="EMBL" id="L38609">
    <property type="protein sequence ID" value="AAC41433.1"/>
    <property type="molecule type" value="Genomic_DNA"/>
</dbReference>
<feature type="transmembrane region" description="Helical" evidence="8">
    <location>
        <begin position="113"/>
        <end position="130"/>
    </location>
</feature>
<keyword evidence="7" id="KW-0624">Polysaccharide degradation</keyword>
<comment type="similarity">
    <text evidence="2">Belongs to the glycosyl hydrolase 8 (cellulase D) family.</text>
</comment>
<comment type="catalytic activity">
    <reaction evidence="1">
        <text>Endohydrolysis of (1-&gt;4)-beta-D-glucosidic linkages in cellulose, lichenin and cereal beta-D-glucans.</text>
        <dbReference type="EC" id="3.2.1.4"/>
    </reaction>
</comment>
<evidence type="ECO:0000256" key="1">
    <source>
        <dbReference type="ARBA" id="ARBA00000966"/>
    </source>
</evidence>